<dbReference type="KEGG" id="mym:A176_007238"/>
<keyword evidence="2" id="KW-1185">Reference proteome</keyword>
<dbReference type="AlphaFoldDB" id="A0A0H4X3S1"/>
<dbReference type="RefSeq" id="WP_002639991.1">
    <property type="nucleotide sequence ID" value="NZ_CP012109.1"/>
</dbReference>
<proteinExistence type="predicted"/>
<accession>A0A0H4X3S1</accession>
<evidence type="ECO:0000313" key="2">
    <source>
        <dbReference type="Proteomes" id="UP000009026"/>
    </source>
</evidence>
<name>A0A0H4X3S1_9BACT</name>
<gene>
    <name evidence="1" type="ORF">A176_007238</name>
</gene>
<dbReference type="OrthoDB" id="5509153at2"/>
<evidence type="ECO:0000313" key="1">
    <source>
        <dbReference type="EMBL" id="AKQ70326.1"/>
    </source>
</evidence>
<dbReference type="Proteomes" id="UP000009026">
    <property type="component" value="Chromosome"/>
</dbReference>
<protein>
    <recommendedName>
        <fullName evidence="3">STAS/SEC14 domain-containing protein</fullName>
    </recommendedName>
</protein>
<dbReference type="PATRIC" id="fig|1297742.4.peg.7357"/>
<organism evidence="1 2">
    <name type="scientific">Pseudomyxococcus hansupus</name>
    <dbReference type="NCBI Taxonomy" id="1297742"/>
    <lineage>
        <taxon>Bacteria</taxon>
        <taxon>Pseudomonadati</taxon>
        <taxon>Myxococcota</taxon>
        <taxon>Myxococcia</taxon>
        <taxon>Myxococcales</taxon>
        <taxon>Cystobacterineae</taxon>
        <taxon>Myxococcaceae</taxon>
        <taxon>Pseudomyxococcus</taxon>
    </lineage>
</organism>
<dbReference type="EMBL" id="CP012109">
    <property type="protein sequence ID" value="AKQ70326.1"/>
    <property type="molecule type" value="Genomic_DNA"/>
</dbReference>
<reference evidence="1 2" key="1">
    <citation type="journal article" date="2016" name="PLoS ONE">
        <title>Complete Genome Sequence and Comparative Genomics of a Novel Myxobacterium Myxococcus hansupus.</title>
        <authorList>
            <person name="Sharma G."/>
            <person name="Narwani T."/>
            <person name="Subramanian S."/>
        </authorList>
    </citation>
    <scope>NUCLEOTIDE SEQUENCE [LARGE SCALE GENOMIC DNA]</scope>
    <source>
        <strain evidence="2">mixupus</strain>
    </source>
</reference>
<dbReference type="STRING" id="1297742.A176_007238"/>
<evidence type="ECO:0008006" key="3">
    <source>
        <dbReference type="Google" id="ProtNLM"/>
    </source>
</evidence>
<sequence length="139" mass="15716">MKQQPREWTCGAHRAHIEEPNTLVAVFTGLISLDEVKQTVTLYEDTYKQKGQYYLIADIGRSSLEAAGRRYMSEKASSDWYHAIIYVGADIVMQTFVKAIALALLFTGKSTFETVFVKTPEEARAWVAQHRVRARGKTG</sequence>